<evidence type="ECO:0000256" key="1">
    <source>
        <dbReference type="ARBA" id="ARBA00004651"/>
    </source>
</evidence>
<comment type="subcellular location">
    <subcellularLocation>
        <location evidence="1">Cell membrane</location>
        <topology evidence="1">Multi-pass membrane protein</topology>
    </subcellularLocation>
</comment>
<feature type="transmembrane region" description="Helical" evidence="6">
    <location>
        <begin position="267"/>
        <end position="285"/>
    </location>
</feature>
<proteinExistence type="predicted"/>
<feature type="transmembrane region" description="Helical" evidence="6">
    <location>
        <begin position="20"/>
        <end position="38"/>
    </location>
</feature>
<keyword evidence="8" id="KW-1185">Reference proteome</keyword>
<dbReference type="Pfam" id="PF03706">
    <property type="entry name" value="LPG_synthase_TM"/>
    <property type="match status" value="1"/>
</dbReference>
<dbReference type="GO" id="GO:0005886">
    <property type="term" value="C:plasma membrane"/>
    <property type="evidence" value="ECO:0007669"/>
    <property type="project" value="UniProtKB-SubCell"/>
</dbReference>
<feature type="transmembrane region" description="Helical" evidence="6">
    <location>
        <begin position="322"/>
        <end position="343"/>
    </location>
</feature>
<dbReference type="EMBL" id="SJSA01000001">
    <property type="protein sequence ID" value="TGG40031.1"/>
    <property type="molecule type" value="Genomic_DNA"/>
</dbReference>
<name>A0A4Z0V5E2_9BACT</name>
<dbReference type="InterPro" id="IPR022791">
    <property type="entry name" value="L-PG_synthase/AglD"/>
</dbReference>
<protein>
    <submittedName>
        <fullName evidence="7">Flippase-like domain-containing protein</fullName>
    </submittedName>
</protein>
<comment type="caution">
    <text evidence="7">The sequence shown here is derived from an EMBL/GenBank/DDBJ whole genome shotgun (WGS) entry which is preliminary data.</text>
</comment>
<gene>
    <name evidence="7" type="ORF">EZ315_04700</name>
</gene>
<feature type="transmembrane region" description="Helical" evidence="6">
    <location>
        <begin position="177"/>
        <end position="199"/>
    </location>
</feature>
<evidence type="ECO:0000256" key="3">
    <source>
        <dbReference type="ARBA" id="ARBA00022692"/>
    </source>
</evidence>
<evidence type="ECO:0000256" key="2">
    <source>
        <dbReference type="ARBA" id="ARBA00022475"/>
    </source>
</evidence>
<sequence>MQHPRQHTISNHRISLLRFLLKYGVPVTITVGLCYMLVKGTDLHEMWHTIRTECDFRWIGANLLLVIGAQVARAARWRLQLRALGIKASLWVLTLSVFGTYAVNLVFPRLGEIWRTGFIAERHRSPFTTVFGSMVADRLADTIAVAIITLATFAMAGPQLMSYLGQNPDRISGILSLLTSPLLWGSIAACTVIAVWLYLRYPDSKAVSSLRNIWKGLWKGFAVITSMRGKWEWFFYTLVLWGCYILGLGCAFMSFPLTAEVITQHGFTALLVCFVLTSLSMLVPSNGGIGPWQWAMIFGLGLYSAGIPGLDKGYMTSFANLALSVQTISSIILGLFTFAWIALDKRSKK</sequence>
<feature type="transmembrane region" description="Helical" evidence="6">
    <location>
        <begin position="58"/>
        <end position="76"/>
    </location>
</feature>
<keyword evidence="4 6" id="KW-1133">Transmembrane helix</keyword>
<evidence type="ECO:0000256" key="6">
    <source>
        <dbReference type="SAM" id="Phobius"/>
    </source>
</evidence>
<feature type="transmembrane region" description="Helical" evidence="6">
    <location>
        <begin position="143"/>
        <end position="165"/>
    </location>
</feature>
<keyword evidence="5 6" id="KW-0472">Membrane</keyword>
<reference evidence="7 8" key="1">
    <citation type="submission" date="2019-02" db="EMBL/GenBank/DDBJ databases">
        <title>Isolation and identification of novel species under the genus Muribaculum.</title>
        <authorList>
            <person name="Miyake S."/>
            <person name="Ding Y."/>
            <person name="Low A."/>
            <person name="Soh M."/>
            <person name="Seedorf H."/>
        </authorList>
    </citation>
    <scope>NUCLEOTIDE SEQUENCE [LARGE SCALE GENOMIC DNA]</scope>
    <source>
        <strain evidence="7 8">TLL-A3</strain>
    </source>
</reference>
<evidence type="ECO:0000313" key="8">
    <source>
        <dbReference type="Proteomes" id="UP000297635"/>
    </source>
</evidence>
<evidence type="ECO:0000256" key="4">
    <source>
        <dbReference type="ARBA" id="ARBA00022989"/>
    </source>
</evidence>
<keyword evidence="2" id="KW-1003">Cell membrane</keyword>
<dbReference type="PANTHER" id="PTHR39087:SF2">
    <property type="entry name" value="UPF0104 MEMBRANE PROTEIN MJ1595"/>
    <property type="match status" value="1"/>
</dbReference>
<feature type="transmembrane region" description="Helical" evidence="6">
    <location>
        <begin position="88"/>
        <end position="107"/>
    </location>
</feature>
<dbReference type="AlphaFoldDB" id="A0A4Z0V5E2"/>
<dbReference type="GeneID" id="82149083"/>
<dbReference type="PANTHER" id="PTHR39087">
    <property type="entry name" value="UPF0104 MEMBRANE PROTEIN MJ1595"/>
    <property type="match status" value="1"/>
</dbReference>
<evidence type="ECO:0000313" key="7">
    <source>
        <dbReference type="EMBL" id="TGG40031.1"/>
    </source>
</evidence>
<dbReference type="RefSeq" id="WP_135471045.1">
    <property type="nucleotide sequence ID" value="NZ_CASGTF010000002.1"/>
</dbReference>
<keyword evidence="3 6" id="KW-0812">Transmembrane</keyword>
<organism evidence="7 8">
    <name type="scientific">Duncaniella freteri</name>
    <dbReference type="NCBI Taxonomy" id="2530391"/>
    <lineage>
        <taxon>Bacteria</taxon>
        <taxon>Pseudomonadati</taxon>
        <taxon>Bacteroidota</taxon>
        <taxon>Bacteroidia</taxon>
        <taxon>Bacteroidales</taxon>
        <taxon>Muribaculaceae</taxon>
        <taxon>Duncaniella</taxon>
    </lineage>
</organism>
<dbReference type="Proteomes" id="UP000297635">
    <property type="component" value="Unassembled WGS sequence"/>
</dbReference>
<accession>A0A4Z0V5E2</accession>
<feature type="transmembrane region" description="Helical" evidence="6">
    <location>
        <begin position="233"/>
        <end position="255"/>
    </location>
</feature>
<evidence type="ECO:0000256" key="5">
    <source>
        <dbReference type="ARBA" id="ARBA00023136"/>
    </source>
</evidence>